<reference evidence="5 6" key="1">
    <citation type="submission" date="2019-11" db="EMBL/GenBank/DDBJ databases">
        <authorList>
            <person name="Jiang L.-Q."/>
        </authorList>
    </citation>
    <scope>NUCLEOTIDE SEQUENCE [LARGE SCALE GENOMIC DNA]</scope>
    <source>
        <strain evidence="5 6">YIM 132087</strain>
    </source>
</reference>
<dbReference type="PANTHER" id="PTHR30483:SF38">
    <property type="entry name" value="BLR7848 PROTEIN"/>
    <property type="match status" value="1"/>
</dbReference>
<dbReference type="Gene3D" id="3.40.50.2300">
    <property type="match status" value="2"/>
</dbReference>
<protein>
    <submittedName>
        <fullName evidence="5">ABC transporter substrate-binding protein</fullName>
    </submittedName>
</protein>
<dbReference type="PANTHER" id="PTHR30483">
    <property type="entry name" value="LEUCINE-SPECIFIC-BINDING PROTEIN"/>
    <property type="match status" value="1"/>
</dbReference>
<comment type="similarity">
    <text evidence="1">Belongs to the leucine-binding protein family.</text>
</comment>
<evidence type="ECO:0000256" key="2">
    <source>
        <dbReference type="ARBA" id="ARBA00022729"/>
    </source>
</evidence>
<dbReference type="InterPro" id="IPR051010">
    <property type="entry name" value="BCAA_transport"/>
</dbReference>
<evidence type="ECO:0000313" key="5">
    <source>
        <dbReference type="EMBL" id="MTD16322.1"/>
    </source>
</evidence>
<feature type="domain" description="Leucine-binding protein" evidence="4">
    <location>
        <begin position="54"/>
        <end position="389"/>
    </location>
</feature>
<dbReference type="EMBL" id="WLYK01000009">
    <property type="protein sequence ID" value="MTD16322.1"/>
    <property type="molecule type" value="Genomic_DNA"/>
</dbReference>
<comment type="caution">
    <text evidence="5">The sequence shown here is derived from an EMBL/GenBank/DDBJ whole genome shotgun (WGS) entry which is preliminary data.</text>
</comment>
<evidence type="ECO:0000256" key="1">
    <source>
        <dbReference type="ARBA" id="ARBA00010062"/>
    </source>
</evidence>
<dbReference type="Pfam" id="PF13458">
    <property type="entry name" value="Peripla_BP_6"/>
    <property type="match status" value="1"/>
</dbReference>
<dbReference type="AlphaFoldDB" id="A0A7K1FQ95"/>
<accession>A0A7K1FQ95</accession>
<dbReference type="InterPro" id="IPR028082">
    <property type="entry name" value="Peripla_BP_I"/>
</dbReference>
<keyword evidence="6" id="KW-1185">Reference proteome</keyword>
<dbReference type="InterPro" id="IPR028081">
    <property type="entry name" value="Leu-bd"/>
</dbReference>
<dbReference type="SUPFAM" id="SSF53822">
    <property type="entry name" value="Periplasmic binding protein-like I"/>
    <property type="match status" value="1"/>
</dbReference>
<name>A0A7K1FQ95_9ACTN</name>
<evidence type="ECO:0000259" key="4">
    <source>
        <dbReference type="Pfam" id="PF13458"/>
    </source>
</evidence>
<evidence type="ECO:0000256" key="3">
    <source>
        <dbReference type="SAM" id="SignalP"/>
    </source>
</evidence>
<feature type="signal peptide" evidence="3">
    <location>
        <begin position="1"/>
        <end position="30"/>
    </location>
</feature>
<organism evidence="5 6">
    <name type="scientific">Nakamurella alba</name>
    <dbReference type="NCBI Taxonomy" id="2665158"/>
    <lineage>
        <taxon>Bacteria</taxon>
        <taxon>Bacillati</taxon>
        <taxon>Actinomycetota</taxon>
        <taxon>Actinomycetes</taxon>
        <taxon>Nakamurellales</taxon>
        <taxon>Nakamurellaceae</taxon>
        <taxon>Nakamurella</taxon>
    </lineage>
</organism>
<proteinExistence type="inferred from homology"/>
<sequence length="416" mass="42700">MGATMAKKPSSTTRRTLAGALAALTLAAGAVGCGSSDSGDGGGGTGSDTFNYLVLLPLSGNLSSIGAADRAAVAASVDQVNSEGGILGKQVAATYIDSTGTSSQAVAALQKELTSGKKYDYVLNGATSTEAVPTLPFLTQSKVVSCTSASATALNDPAQFPYHFITSAISDRNAEALASALQEKGYKNVAGMFPDTELGHSNRDAAVKASGALGITMTTVDADPAALDLSPQMTQLQGDDPDALVLDGFGPIAGVMLKSRTKIGWDVPVMGNDTFGVNNFSQLADPGDFEGVDLNTQLLNVTDTAVTKSAEFKTYADALAKQTTDLTFAAEVYGDNYSCLLLGRAGAEKAGSTDADTFKAGMEQLQTAADVKGWFVSKDIKFSATNHAPVYSPEDSAIFEAGERVNGLMVPGSFGK</sequence>
<keyword evidence="2 3" id="KW-0732">Signal</keyword>
<evidence type="ECO:0000313" key="6">
    <source>
        <dbReference type="Proteomes" id="UP000460221"/>
    </source>
</evidence>
<dbReference type="PROSITE" id="PS51257">
    <property type="entry name" value="PROKAR_LIPOPROTEIN"/>
    <property type="match status" value="1"/>
</dbReference>
<gene>
    <name evidence="5" type="ORF">GIS00_20485</name>
</gene>
<feature type="chain" id="PRO_5029599644" evidence="3">
    <location>
        <begin position="31"/>
        <end position="416"/>
    </location>
</feature>
<dbReference type="Proteomes" id="UP000460221">
    <property type="component" value="Unassembled WGS sequence"/>
</dbReference>